<gene>
    <name evidence="5" type="ORF">QQ020_29060</name>
</gene>
<dbReference type="InterPro" id="IPR018060">
    <property type="entry name" value="HTH_AraC"/>
</dbReference>
<dbReference type="SUPFAM" id="SSF46689">
    <property type="entry name" value="Homeodomain-like"/>
    <property type="match status" value="1"/>
</dbReference>
<dbReference type="RefSeq" id="WP_346761490.1">
    <property type="nucleotide sequence ID" value="NZ_JAUJEB010000008.1"/>
</dbReference>
<evidence type="ECO:0000256" key="1">
    <source>
        <dbReference type="ARBA" id="ARBA00023015"/>
    </source>
</evidence>
<dbReference type="Pfam" id="PF12625">
    <property type="entry name" value="Arabinose_bd"/>
    <property type="match status" value="1"/>
</dbReference>
<comment type="caution">
    <text evidence="5">The sequence shown here is derived from an EMBL/GenBank/DDBJ whole genome shotgun (WGS) entry which is preliminary data.</text>
</comment>
<dbReference type="Proteomes" id="UP001172083">
    <property type="component" value="Unassembled WGS sequence"/>
</dbReference>
<keyword evidence="3" id="KW-0804">Transcription</keyword>
<evidence type="ECO:0000313" key="6">
    <source>
        <dbReference type="Proteomes" id="UP001172083"/>
    </source>
</evidence>
<feature type="domain" description="HTH araC/xylS-type" evidence="4">
    <location>
        <begin position="236"/>
        <end position="334"/>
    </location>
</feature>
<reference evidence="5" key="1">
    <citation type="submission" date="2023-06" db="EMBL/GenBank/DDBJ databases">
        <title>Genomic of Agaribacillus aureum.</title>
        <authorList>
            <person name="Wang G."/>
        </authorList>
    </citation>
    <scope>NUCLEOTIDE SEQUENCE</scope>
    <source>
        <strain evidence="5">BMA12</strain>
    </source>
</reference>
<keyword evidence="2" id="KW-0238">DNA-binding</keyword>
<evidence type="ECO:0000256" key="2">
    <source>
        <dbReference type="ARBA" id="ARBA00023125"/>
    </source>
</evidence>
<sequence length="342" mass="39311">MFFAGKFILDIAGFVESQGMSRLKIMEMVGFDEDILEKENALVDYDCISGIFKLIKSELKDPRFGLHMGEQIMLSATSYIDQLMDSCSTVREAFEHAIAYSRLISDSMDCSLEMFDDNFRVNFELNPDWSLCDDYAIIQNLDLALICAKNSLYRLTSKEYFPVELNFFYPKPRKIAEHYRLFNTHLKFNAVVSSIVFNRHILHKSTVNHNHGLLEQLKEEANKILSSLPAENQLITSVKKSILKHITRGSSHISDVADDLYMTTRMLQRRLKAEGLTFKQIQNDIRFQIVRKMKHHGDCNLDEIAYLVGYAESSSFARAFKSWTGSSPGKYFNTSKLQTGKK</sequence>
<organism evidence="5 6">
    <name type="scientific">Agaribacillus aureus</name>
    <dbReference type="NCBI Taxonomy" id="3051825"/>
    <lineage>
        <taxon>Bacteria</taxon>
        <taxon>Pseudomonadati</taxon>
        <taxon>Bacteroidota</taxon>
        <taxon>Cytophagia</taxon>
        <taxon>Cytophagales</taxon>
        <taxon>Splendidivirgaceae</taxon>
        <taxon>Agaribacillus</taxon>
    </lineage>
</organism>
<keyword evidence="6" id="KW-1185">Reference proteome</keyword>
<dbReference type="EMBL" id="JAUJEB010000008">
    <property type="protein sequence ID" value="MDN5216152.1"/>
    <property type="molecule type" value="Genomic_DNA"/>
</dbReference>
<evidence type="ECO:0000256" key="3">
    <source>
        <dbReference type="ARBA" id="ARBA00023163"/>
    </source>
</evidence>
<dbReference type="PANTHER" id="PTHR47894:SF1">
    <property type="entry name" value="HTH-TYPE TRANSCRIPTIONAL REGULATOR VQSM"/>
    <property type="match status" value="1"/>
</dbReference>
<dbReference type="SMART" id="SM00342">
    <property type="entry name" value="HTH_ARAC"/>
    <property type="match status" value="1"/>
</dbReference>
<dbReference type="InterPro" id="IPR009057">
    <property type="entry name" value="Homeodomain-like_sf"/>
</dbReference>
<dbReference type="PANTHER" id="PTHR47894">
    <property type="entry name" value="HTH-TYPE TRANSCRIPTIONAL REGULATOR GADX"/>
    <property type="match status" value="1"/>
</dbReference>
<accession>A0ABT8LGV6</accession>
<dbReference type="Gene3D" id="1.10.10.60">
    <property type="entry name" value="Homeodomain-like"/>
    <property type="match status" value="1"/>
</dbReference>
<proteinExistence type="predicted"/>
<evidence type="ECO:0000313" key="5">
    <source>
        <dbReference type="EMBL" id="MDN5216152.1"/>
    </source>
</evidence>
<dbReference type="Pfam" id="PF12833">
    <property type="entry name" value="HTH_18"/>
    <property type="match status" value="1"/>
</dbReference>
<dbReference type="InterPro" id="IPR032687">
    <property type="entry name" value="AraC-type_N"/>
</dbReference>
<name>A0ABT8LGV6_9BACT</name>
<keyword evidence="1" id="KW-0805">Transcription regulation</keyword>
<evidence type="ECO:0000259" key="4">
    <source>
        <dbReference type="PROSITE" id="PS01124"/>
    </source>
</evidence>
<protein>
    <submittedName>
        <fullName evidence="5">AraC family transcriptional regulator ligand-binding domain-containing protein</fullName>
    </submittedName>
</protein>
<dbReference type="PROSITE" id="PS01124">
    <property type="entry name" value="HTH_ARAC_FAMILY_2"/>
    <property type="match status" value="1"/>
</dbReference>